<accession>A0AAV5REI0</accession>
<dbReference type="GO" id="GO:0006886">
    <property type="term" value="P:intracellular protein transport"/>
    <property type="evidence" value="ECO:0007669"/>
    <property type="project" value="InterPro"/>
</dbReference>
<evidence type="ECO:0000256" key="2">
    <source>
        <dbReference type="ARBA" id="ARBA00006103"/>
    </source>
</evidence>
<comment type="function">
    <text evidence="10">Necessary for protein translocation in the endoplasmic reticulum.</text>
</comment>
<keyword evidence="9 10" id="KW-0472">Membrane</keyword>
<evidence type="ECO:0000313" key="14">
    <source>
        <dbReference type="Proteomes" id="UP001362899"/>
    </source>
</evidence>
<evidence type="ECO:0000256" key="12">
    <source>
        <dbReference type="SAM" id="Phobius"/>
    </source>
</evidence>
<reference evidence="13 14" key="1">
    <citation type="journal article" date="2023" name="Elife">
        <title>Identification of key yeast species and microbe-microbe interactions impacting larval growth of Drosophila in the wild.</title>
        <authorList>
            <person name="Mure A."/>
            <person name="Sugiura Y."/>
            <person name="Maeda R."/>
            <person name="Honda K."/>
            <person name="Sakurai N."/>
            <person name="Takahashi Y."/>
            <person name="Watada M."/>
            <person name="Katoh T."/>
            <person name="Gotoh A."/>
            <person name="Gotoh Y."/>
            <person name="Taniguchi I."/>
            <person name="Nakamura K."/>
            <person name="Hayashi T."/>
            <person name="Katayama T."/>
            <person name="Uemura T."/>
            <person name="Hattori Y."/>
        </authorList>
    </citation>
    <scope>NUCLEOTIDE SEQUENCE [LARGE SCALE GENOMIC DNA]</scope>
    <source>
        <strain evidence="13 14">SB-73</strain>
    </source>
</reference>
<evidence type="ECO:0000256" key="4">
    <source>
        <dbReference type="ARBA" id="ARBA00022692"/>
    </source>
</evidence>
<dbReference type="PANTHER" id="PTHR13509">
    <property type="entry name" value="SEC61 SUBUNIT BETA"/>
    <property type="match status" value="1"/>
</dbReference>
<feature type="transmembrane region" description="Helical" evidence="12">
    <location>
        <begin position="62"/>
        <end position="82"/>
    </location>
</feature>
<dbReference type="InterPro" id="IPR030671">
    <property type="entry name" value="Sec61-beta/Sbh"/>
</dbReference>
<dbReference type="AlphaFoldDB" id="A0AAV5REI0"/>
<feature type="region of interest" description="Disordered" evidence="11">
    <location>
        <begin position="1"/>
        <end position="40"/>
    </location>
</feature>
<keyword evidence="7 12" id="KW-1133">Transmembrane helix</keyword>
<dbReference type="InterPro" id="IPR016482">
    <property type="entry name" value="SecG/Sec61-beta/Sbh"/>
</dbReference>
<evidence type="ECO:0000256" key="3">
    <source>
        <dbReference type="ARBA" id="ARBA00022448"/>
    </source>
</evidence>
<sequence>MSSAAVPGGPKSALRRKANQNRQAAIQSDKPTSTRSVGAGGSTQTLLNLYTDESSGLSIDPVVAMVMALGFILSVIALHIVAKLAGKVAN</sequence>
<organism evidence="13 14">
    <name type="scientific">Starmerella bacillaris</name>
    <name type="common">Yeast</name>
    <name type="synonym">Candida zemplinina</name>
    <dbReference type="NCBI Taxonomy" id="1247836"/>
    <lineage>
        <taxon>Eukaryota</taxon>
        <taxon>Fungi</taxon>
        <taxon>Dikarya</taxon>
        <taxon>Ascomycota</taxon>
        <taxon>Saccharomycotina</taxon>
        <taxon>Dipodascomycetes</taxon>
        <taxon>Dipodascales</taxon>
        <taxon>Trichomonascaceae</taxon>
        <taxon>Starmerella</taxon>
    </lineage>
</organism>
<evidence type="ECO:0000313" key="13">
    <source>
        <dbReference type="EMBL" id="GMM49805.1"/>
    </source>
</evidence>
<dbReference type="Proteomes" id="UP001362899">
    <property type="component" value="Unassembled WGS sequence"/>
</dbReference>
<keyword evidence="8 10" id="KW-0811">Translocation</keyword>
<keyword evidence="4 12" id="KW-0812">Transmembrane</keyword>
<evidence type="ECO:0000256" key="10">
    <source>
        <dbReference type="PIRNR" id="PIRNR006398"/>
    </source>
</evidence>
<comment type="similarity">
    <text evidence="2 10">Belongs to the SEC61-beta family.</text>
</comment>
<keyword evidence="6 10" id="KW-0653">Protein transport</keyword>
<evidence type="ECO:0000256" key="7">
    <source>
        <dbReference type="ARBA" id="ARBA00022989"/>
    </source>
</evidence>
<name>A0AAV5REI0_STABA</name>
<keyword evidence="14" id="KW-1185">Reference proteome</keyword>
<comment type="caution">
    <text evidence="13">The sequence shown here is derived from an EMBL/GenBank/DDBJ whole genome shotgun (WGS) entry which is preliminary data.</text>
</comment>
<evidence type="ECO:0000256" key="11">
    <source>
        <dbReference type="SAM" id="MobiDB-lite"/>
    </source>
</evidence>
<evidence type="ECO:0000256" key="5">
    <source>
        <dbReference type="ARBA" id="ARBA00022824"/>
    </source>
</evidence>
<dbReference type="EMBL" id="BTGC01000003">
    <property type="protein sequence ID" value="GMM49805.1"/>
    <property type="molecule type" value="Genomic_DNA"/>
</dbReference>
<dbReference type="PIRSF" id="PIRSF006398">
    <property type="entry name" value="Sec61_beta_euk"/>
    <property type="match status" value="1"/>
</dbReference>
<evidence type="ECO:0000256" key="8">
    <source>
        <dbReference type="ARBA" id="ARBA00023010"/>
    </source>
</evidence>
<evidence type="ECO:0000256" key="1">
    <source>
        <dbReference type="ARBA" id="ARBA00004389"/>
    </source>
</evidence>
<comment type="subcellular location">
    <subcellularLocation>
        <location evidence="1">Endoplasmic reticulum membrane</location>
        <topology evidence="1">Single-pass membrane protein</topology>
    </subcellularLocation>
</comment>
<keyword evidence="5 10" id="KW-0256">Endoplasmic reticulum</keyword>
<dbReference type="Pfam" id="PF03911">
    <property type="entry name" value="Sec61_beta"/>
    <property type="match status" value="1"/>
</dbReference>
<dbReference type="GO" id="GO:0005784">
    <property type="term" value="C:Sec61 translocon complex"/>
    <property type="evidence" value="ECO:0007669"/>
    <property type="project" value="UniProtKB-UniRule"/>
</dbReference>
<proteinExistence type="inferred from homology"/>
<evidence type="ECO:0000256" key="6">
    <source>
        <dbReference type="ARBA" id="ARBA00022927"/>
    </source>
</evidence>
<protein>
    <recommendedName>
        <fullName evidence="10">Protein transport protein Sec61 subunit beta</fullName>
    </recommendedName>
</protein>
<feature type="compositionally biased region" description="Polar residues" evidence="11">
    <location>
        <begin position="20"/>
        <end position="40"/>
    </location>
</feature>
<evidence type="ECO:0000256" key="9">
    <source>
        <dbReference type="ARBA" id="ARBA00023136"/>
    </source>
</evidence>
<gene>
    <name evidence="13" type="ORF">DASB73_007630</name>
</gene>
<keyword evidence="3 10" id="KW-0813">Transport</keyword>